<evidence type="ECO:0000313" key="4">
    <source>
        <dbReference type="EMBL" id="KND16955.1"/>
    </source>
</evidence>
<dbReference type="PROSITE" id="PS51192">
    <property type="entry name" value="HELICASE_ATP_BIND_1"/>
    <property type="match status" value="1"/>
</dbReference>
<dbReference type="CDD" id="cd18799">
    <property type="entry name" value="SF2_C_EcoAI-like"/>
    <property type="match status" value="1"/>
</dbReference>
<dbReference type="InterPro" id="IPR007409">
    <property type="entry name" value="Restrct_endonuc_type1_HsdR_N"/>
</dbReference>
<dbReference type="InterPro" id="IPR025285">
    <property type="entry name" value="DUF4145"/>
</dbReference>
<dbReference type="Pfam" id="PF04313">
    <property type="entry name" value="HSDR_N"/>
    <property type="match status" value="1"/>
</dbReference>
<gene>
    <name evidence="4" type="ORF">AFK20_12635</name>
</gene>
<sequence length="1157" mass="133437">MSNFAFIADQFPSLAETAIGAEKLIYIYPPAAITTARQSLETLVFWLYKYDKTLVLPYDAKLHTLMTDLTFKKLVPDYIWEKMEVIRKSGNRVIHGNPNTKTTEQDAIKIISQLFMVYTWFDREFGSPSIDRSEPRKFKIENIPNPEQIHSLYQTKLAELQQQNKIFEAQIAKQYEQLKHTETQLAERTADTQEKEQLLADIDSELAQKRAEVAQAKLNNQAYNQTHPDKTDYNEAETRSLLIDLMLEEAGWHKNKNLKTEVLAKNFDSKSGDGKVDYVLMGNDGNALAVIEAKRTTKSVEAGQQQAKLYADSLEKQYGKRPIIFYTNGYQTYLWDDTHYPPRQVQGYYTQQELNRLISQRQTVSNQKPLSDIPINADIVERQYQIRAIKAILGAFDRHQRAGLLVMATGTGKTRTVIALVDVLMRASRVQKVLFLADRTSLVRQAANNFKTHLPNTAVVNLVESREQTGRVYLSTYQTMMGLIDEKNEDGTRKFGTGFFDLVIIDEAHRSVYQKFGEIFRYFDSLLVGLTATPRDEVDRDTYHLFGLAQGMPTDYYSLEDAIKDGYLVPPKAFSVPLKFVRQGIKYDELSEEEKAHWDSLDWGDLPPPDEISASDINKFLFNTDTVDKMLKHLMENGIKVKGGDCLGKTIIFAVNQRHAEFIAERFNHHYPIYQGKFARIITHAVNYSQTLIDDFSKKDLPEPQIAISVDMLDTGIDVPEVVNLVFFKAVRSKVKFLQMIGRGTRLCQDLFGPEQHKTEFYIFDYCENFEYFNENPKGASGSQTEALSKRLFKARVSVLKHLQLPEYQNTQTDALESKLRGFLHNQVNGMNHDNFNVRPQWKFVEYYQESKNWQNLDDMKVNELFDHLSGLPTENSIDFQDDLNAKLFDLLCYNLQLAILQKDTANINQYHKRIHTIANDLSTKANIPAITKQIQLIESILTNEYWEGINVIIVEELRERLRELIKLTDKSSSKIVYSVLDDEIEEAKPVNLPDFNTGVDAKAYKQRVEHFIKVNENHITIARLKRGIPLTREDLTRLEQFVYNAQEVAGEQEFKEHFGNEISLPEFIRSLVGLDYQAVKEAFSNYLVNTTYNERQIRFIEMIIDQLTKQGKLQAIRLYEPPFNQIHYEGIDGLFSENDIDKIFNTIDNFNNVLTA</sequence>
<dbReference type="Pfam" id="PF13643">
    <property type="entry name" value="DUF4145"/>
    <property type="match status" value="1"/>
</dbReference>
<feature type="domain" description="Helicase ATP-binding" evidence="2">
    <location>
        <begin position="394"/>
        <end position="552"/>
    </location>
</feature>
<keyword evidence="4" id="KW-0255">Endonuclease</keyword>
<protein>
    <submittedName>
        <fullName evidence="4">Restriction endonuclease subunit R</fullName>
    </submittedName>
</protein>
<dbReference type="InterPro" id="IPR050742">
    <property type="entry name" value="Helicase_Restrict-Modif_Enz"/>
</dbReference>
<feature type="coiled-coil region" evidence="1">
    <location>
        <begin position="150"/>
        <end position="226"/>
    </location>
</feature>
<keyword evidence="4" id="KW-0540">Nuclease</keyword>
<dbReference type="SUPFAM" id="SSF52540">
    <property type="entry name" value="P-loop containing nucleoside triphosphate hydrolases"/>
    <property type="match status" value="2"/>
</dbReference>
<dbReference type="Gene3D" id="3.40.50.300">
    <property type="entry name" value="P-loop containing nucleotide triphosphate hydrolases"/>
    <property type="match status" value="2"/>
</dbReference>
<dbReference type="PANTHER" id="PTHR47396">
    <property type="entry name" value="TYPE I RESTRICTION ENZYME ECOKI R PROTEIN"/>
    <property type="match status" value="1"/>
</dbReference>
<keyword evidence="1" id="KW-0175">Coiled coil</keyword>
<dbReference type="Pfam" id="PF04851">
    <property type="entry name" value="ResIII"/>
    <property type="match status" value="1"/>
</dbReference>
<accession>A0ABR5IIX2</accession>
<evidence type="ECO:0000259" key="2">
    <source>
        <dbReference type="PROSITE" id="PS51192"/>
    </source>
</evidence>
<dbReference type="InterPro" id="IPR014001">
    <property type="entry name" value="Helicase_ATP-bd"/>
</dbReference>
<proteinExistence type="predicted"/>
<keyword evidence="5" id="KW-1185">Reference proteome</keyword>
<dbReference type="InterPro" id="IPR006935">
    <property type="entry name" value="Helicase/UvrB_N"/>
</dbReference>
<dbReference type="EMBL" id="LGSW01000024">
    <property type="protein sequence ID" value="KND16955.1"/>
    <property type="molecule type" value="Genomic_DNA"/>
</dbReference>
<dbReference type="GO" id="GO:0004519">
    <property type="term" value="F:endonuclease activity"/>
    <property type="evidence" value="ECO:0007669"/>
    <property type="project" value="UniProtKB-KW"/>
</dbReference>
<reference evidence="4 5" key="1">
    <citation type="submission" date="2015-07" db="EMBL/GenBank/DDBJ databases">
        <title>Draft genome of Enhydrobacter aerosaccus.</title>
        <authorList>
            <person name="Wang X."/>
        </authorList>
    </citation>
    <scope>NUCLEOTIDE SEQUENCE [LARGE SCALE GENOMIC DNA]</scope>
    <source>
        <strain evidence="4 5">CGMCC9176</strain>
    </source>
</reference>
<feature type="domain" description="Helicase C-terminal" evidence="3">
    <location>
        <begin position="626"/>
        <end position="804"/>
    </location>
</feature>
<name>A0ABR5IIX2_9HYPH</name>
<evidence type="ECO:0000313" key="5">
    <source>
        <dbReference type="Proteomes" id="UP000053900"/>
    </source>
</evidence>
<evidence type="ECO:0000256" key="1">
    <source>
        <dbReference type="SAM" id="Coils"/>
    </source>
</evidence>
<dbReference type="Gene3D" id="3.90.1570.30">
    <property type="match status" value="1"/>
</dbReference>
<evidence type="ECO:0000259" key="3">
    <source>
        <dbReference type="PROSITE" id="PS51194"/>
    </source>
</evidence>
<dbReference type="PROSITE" id="PS51194">
    <property type="entry name" value="HELICASE_CTER"/>
    <property type="match status" value="1"/>
</dbReference>
<dbReference type="InterPro" id="IPR013670">
    <property type="entry name" value="EcoEI_R_C_dom"/>
</dbReference>
<dbReference type="InterPro" id="IPR027417">
    <property type="entry name" value="P-loop_NTPase"/>
</dbReference>
<dbReference type="PANTHER" id="PTHR47396:SF1">
    <property type="entry name" value="ATP-DEPENDENT HELICASE IRC3-RELATED"/>
    <property type="match status" value="1"/>
</dbReference>
<dbReference type="SMART" id="SM00487">
    <property type="entry name" value="DEXDc"/>
    <property type="match status" value="1"/>
</dbReference>
<organism evidence="4 5">
    <name type="scientific">Enhydrobacter aerosaccus</name>
    <dbReference type="NCBI Taxonomy" id="225324"/>
    <lineage>
        <taxon>Bacteria</taxon>
        <taxon>Pseudomonadati</taxon>
        <taxon>Pseudomonadota</taxon>
        <taxon>Alphaproteobacteria</taxon>
        <taxon>Hyphomicrobiales</taxon>
        <taxon>Enhydrobacter</taxon>
    </lineage>
</organism>
<dbReference type="Proteomes" id="UP000053900">
    <property type="component" value="Unassembled WGS sequence"/>
</dbReference>
<dbReference type="CDD" id="cd18032">
    <property type="entry name" value="DEXHc_RE_I_III_res"/>
    <property type="match status" value="1"/>
</dbReference>
<comment type="caution">
    <text evidence="4">The sequence shown here is derived from an EMBL/GenBank/DDBJ whole genome shotgun (WGS) entry which is preliminary data.</text>
</comment>
<dbReference type="InterPro" id="IPR001650">
    <property type="entry name" value="Helicase_C-like"/>
</dbReference>
<dbReference type="Pfam" id="PF08463">
    <property type="entry name" value="EcoEI_R_C"/>
    <property type="match status" value="1"/>
</dbReference>
<keyword evidence="4" id="KW-0378">Hydrolase</keyword>